<comment type="similarity">
    <text evidence="2 5">Belongs to the RRS1 family.</text>
</comment>
<gene>
    <name evidence="7" type="ORF">BDV98DRAFT_500158</name>
</gene>
<dbReference type="EMBL" id="ML178816">
    <property type="protein sequence ID" value="TFL05772.1"/>
    <property type="molecule type" value="Genomic_DNA"/>
</dbReference>
<feature type="compositionally biased region" description="Low complexity" evidence="6">
    <location>
        <begin position="183"/>
        <end position="192"/>
    </location>
</feature>
<comment type="subcellular location">
    <subcellularLocation>
        <location evidence="1 5">Nucleus</location>
    </subcellularLocation>
</comment>
<dbReference type="Proteomes" id="UP000305067">
    <property type="component" value="Unassembled WGS sequence"/>
</dbReference>
<evidence type="ECO:0000256" key="6">
    <source>
        <dbReference type="SAM" id="MobiDB-lite"/>
    </source>
</evidence>
<dbReference type="OrthoDB" id="28455at2759"/>
<evidence type="ECO:0000256" key="3">
    <source>
        <dbReference type="ARBA" id="ARBA00022517"/>
    </source>
</evidence>
<name>A0A5C3QV09_9AGAR</name>
<evidence type="ECO:0000313" key="7">
    <source>
        <dbReference type="EMBL" id="TFL05772.1"/>
    </source>
</evidence>
<keyword evidence="8" id="KW-1185">Reference proteome</keyword>
<dbReference type="STRING" id="1884261.A0A5C3QV09"/>
<dbReference type="GO" id="GO:0042254">
    <property type="term" value="P:ribosome biogenesis"/>
    <property type="evidence" value="ECO:0007669"/>
    <property type="project" value="UniProtKB-KW"/>
</dbReference>
<keyword evidence="4 5" id="KW-0539">Nucleus</keyword>
<evidence type="ECO:0000256" key="4">
    <source>
        <dbReference type="ARBA" id="ARBA00023242"/>
    </source>
</evidence>
<dbReference type="GO" id="GO:0005634">
    <property type="term" value="C:nucleus"/>
    <property type="evidence" value="ECO:0007669"/>
    <property type="project" value="UniProtKB-SubCell"/>
</dbReference>
<evidence type="ECO:0000313" key="8">
    <source>
        <dbReference type="Proteomes" id="UP000305067"/>
    </source>
</evidence>
<keyword evidence="3 5" id="KW-0690">Ribosome biogenesis</keyword>
<feature type="compositionally biased region" description="Basic and acidic residues" evidence="6">
    <location>
        <begin position="193"/>
        <end position="203"/>
    </location>
</feature>
<organism evidence="7 8">
    <name type="scientific">Pterulicium gracile</name>
    <dbReference type="NCBI Taxonomy" id="1884261"/>
    <lineage>
        <taxon>Eukaryota</taxon>
        <taxon>Fungi</taxon>
        <taxon>Dikarya</taxon>
        <taxon>Basidiomycota</taxon>
        <taxon>Agaricomycotina</taxon>
        <taxon>Agaricomycetes</taxon>
        <taxon>Agaricomycetidae</taxon>
        <taxon>Agaricales</taxon>
        <taxon>Pleurotineae</taxon>
        <taxon>Pterulaceae</taxon>
        <taxon>Pterulicium</taxon>
    </lineage>
</organism>
<accession>A0A5C3QV09</accession>
<proteinExistence type="inferred from homology"/>
<protein>
    <recommendedName>
        <fullName evidence="5">Ribosome biogenesis regulatory protein</fullName>
    </recommendedName>
</protein>
<comment type="function">
    <text evidence="5">Involved in ribosomal large subunit assembly.</text>
</comment>
<feature type="region of interest" description="Disordered" evidence="6">
    <location>
        <begin position="172"/>
        <end position="218"/>
    </location>
</feature>
<evidence type="ECO:0000256" key="5">
    <source>
        <dbReference type="RuleBase" id="RU364132"/>
    </source>
</evidence>
<feature type="region of interest" description="Disordered" evidence="6">
    <location>
        <begin position="239"/>
        <end position="308"/>
    </location>
</feature>
<dbReference type="Pfam" id="PF04939">
    <property type="entry name" value="RRS1"/>
    <property type="match status" value="1"/>
</dbReference>
<dbReference type="InterPro" id="IPR007023">
    <property type="entry name" value="Ribosom_reg"/>
</dbReference>
<evidence type="ECO:0000256" key="2">
    <source>
        <dbReference type="ARBA" id="ARBA00010077"/>
    </source>
</evidence>
<sequence>MDVSDFLASHAAKSEVQVVDKEIPLTTDLAFLSVFDTNTIDEESHKCHLQSLANDGVQTLLVSLFKLPTTQTPDGPMVQLPQPTVLLPRAKPLPKPKPPTKWEQFAKAKGIQNKKRDKKVWDEERQEWVNRWGKDGLNKQKEQQWITEVPMNADIDHDPVKEARDARKARVAKNERQKLQNDAAAAGLSGKAAQEERKKDIDRTLSSSRISTASMGKFDKKLDGEKKIRGVKRKFEPAEGISEKDSSLSILKNMESDSRKTRTGPAPAEESVINTRKAVRFASKGRGGLAMARGGSAGRGGRGRGGKR</sequence>
<feature type="compositionally biased region" description="Polar residues" evidence="6">
    <location>
        <begin position="204"/>
        <end position="214"/>
    </location>
</feature>
<evidence type="ECO:0000256" key="1">
    <source>
        <dbReference type="ARBA" id="ARBA00004123"/>
    </source>
</evidence>
<dbReference type="AlphaFoldDB" id="A0A5C3QV09"/>
<reference evidence="7 8" key="1">
    <citation type="journal article" date="2019" name="Nat. Ecol. Evol.">
        <title>Megaphylogeny resolves global patterns of mushroom evolution.</title>
        <authorList>
            <person name="Varga T."/>
            <person name="Krizsan K."/>
            <person name="Foldi C."/>
            <person name="Dima B."/>
            <person name="Sanchez-Garcia M."/>
            <person name="Sanchez-Ramirez S."/>
            <person name="Szollosi G.J."/>
            <person name="Szarkandi J.G."/>
            <person name="Papp V."/>
            <person name="Albert L."/>
            <person name="Andreopoulos W."/>
            <person name="Angelini C."/>
            <person name="Antonin V."/>
            <person name="Barry K.W."/>
            <person name="Bougher N.L."/>
            <person name="Buchanan P."/>
            <person name="Buyck B."/>
            <person name="Bense V."/>
            <person name="Catcheside P."/>
            <person name="Chovatia M."/>
            <person name="Cooper J."/>
            <person name="Damon W."/>
            <person name="Desjardin D."/>
            <person name="Finy P."/>
            <person name="Geml J."/>
            <person name="Haridas S."/>
            <person name="Hughes K."/>
            <person name="Justo A."/>
            <person name="Karasinski D."/>
            <person name="Kautmanova I."/>
            <person name="Kiss B."/>
            <person name="Kocsube S."/>
            <person name="Kotiranta H."/>
            <person name="LaButti K.M."/>
            <person name="Lechner B.E."/>
            <person name="Liimatainen K."/>
            <person name="Lipzen A."/>
            <person name="Lukacs Z."/>
            <person name="Mihaltcheva S."/>
            <person name="Morgado L.N."/>
            <person name="Niskanen T."/>
            <person name="Noordeloos M.E."/>
            <person name="Ohm R.A."/>
            <person name="Ortiz-Santana B."/>
            <person name="Ovrebo C."/>
            <person name="Racz N."/>
            <person name="Riley R."/>
            <person name="Savchenko A."/>
            <person name="Shiryaev A."/>
            <person name="Soop K."/>
            <person name="Spirin V."/>
            <person name="Szebenyi C."/>
            <person name="Tomsovsky M."/>
            <person name="Tulloss R.E."/>
            <person name="Uehling J."/>
            <person name="Grigoriev I.V."/>
            <person name="Vagvolgyi C."/>
            <person name="Papp T."/>
            <person name="Martin F.M."/>
            <person name="Miettinen O."/>
            <person name="Hibbett D.S."/>
            <person name="Nagy L.G."/>
        </authorList>
    </citation>
    <scope>NUCLEOTIDE SEQUENCE [LARGE SCALE GENOMIC DNA]</scope>
    <source>
        <strain evidence="7 8">CBS 309.79</strain>
    </source>
</reference>